<keyword evidence="1" id="KW-0732">Signal</keyword>
<dbReference type="Proteomes" id="UP001305928">
    <property type="component" value="Chromosome"/>
</dbReference>
<dbReference type="RefSeq" id="WP_318642755.1">
    <property type="nucleotide sequence ID" value="NZ_CP137892.1"/>
</dbReference>
<evidence type="ECO:0000313" key="2">
    <source>
        <dbReference type="EMBL" id="WPC03962.1"/>
    </source>
</evidence>
<sequence>MSVKNLLGLCLLGALAGAWLNPALADHRHGDDEWEEEFWDGPCRVKREFDDGDYKEEIKCRHGHGAFWRPGRWKDEYWERGCRVKIEAKHDSFKKEVECNDDDDDD</sequence>
<accession>A0ABZ0PS50</accession>
<evidence type="ECO:0000313" key="3">
    <source>
        <dbReference type="Proteomes" id="UP001305928"/>
    </source>
</evidence>
<name>A0ABZ0PS50_9PSED</name>
<feature type="chain" id="PRO_5047117162" evidence="1">
    <location>
        <begin position="26"/>
        <end position="106"/>
    </location>
</feature>
<dbReference type="EMBL" id="CP137892">
    <property type="protein sequence ID" value="WPC03962.1"/>
    <property type="molecule type" value="Genomic_DNA"/>
</dbReference>
<feature type="signal peptide" evidence="1">
    <location>
        <begin position="1"/>
        <end position="25"/>
    </location>
</feature>
<reference evidence="2 3" key="1">
    <citation type="submission" date="2023-11" db="EMBL/GenBank/DDBJ databases">
        <title>Complete genome of Pseudomonas benzenivorans BA3361.</title>
        <authorList>
            <person name="Shin S.Y."/>
            <person name="Song J."/>
            <person name="Kang H."/>
        </authorList>
    </citation>
    <scope>NUCLEOTIDE SEQUENCE [LARGE SCALE GENOMIC DNA]</scope>
    <source>
        <strain evidence="2 3">HNIBRBA3361</strain>
    </source>
</reference>
<evidence type="ECO:0000256" key="1">
    <source>
        <dbReference type="SAM" id="SignalP"/>
    </source>
</evidence>
<protein>
    <submittedName>
        <fullName evidence="2">Uncharacterized protein</fullName>
    </submittedName>
</protein>
<gene>
    <name evidence="2" type="ORF">SBP02_14410</name>
</gene>
<proteinExistence type="predicted"/>
<keyword evidence="3" id="KW-1185">Reference proteome</keyword>
<organism evidence="2 3">
    <name type="scientific">Pseudomonas benzenivorans</name>
    <dbReference type="NCBI Taxonomy" id="556533"/>
    <lineage>
        <taxon>Bacteria</taxon>
        <taxon>Pseudomonadati</taxon>
        <taxon>Pseudomonadota</taxon>
        <taxon>Gammaproteobacteria</taxon>
        <taxon>Pseudomonadales</taxon>
        <taxon>Pseudomonadaceae</taxon>
        <taxon>Pseudomonas</taxon>
    </lineage>
</organism>